<evidence type="ECO:0000313" key="7">
    <source>
        <dbReference type="EMBL" id="RFD80002.1"/>
    </source>
</evidence>
<proteinExistence type="predicted"/>
<evidence type="ECO:0000256" key="3">
    <source>
        <dbReference type="ARBA" id="ARBA00022723"/>
    </source>
</evidence>
<dbReference type="GO" id="GO:0046872">
    <property type="term" value="F:metal ion binding"/>
    <property type="evidence" value="ECO:0007669"/>
    <property type="project" value="UniProtKB-KW"/>
</dbReference>
<keyword evidence="3" id="KW-0479">Metal-binding</keyword>
<dbReference type="InterPro" id="IPR050492">
    <property type="entry name" value="Bact_metal-bind_prot9"/>
</dbReference>
<keyword evidence="4 6" id="KW-0732">Signal</keyword>
<comment type="caution">
    <text evidence="7">The sequence shown here is derived from an EMBL/GenBank/DDBJ whole genome shotgun (WGS) entry which is preliminary data.</text>
</comment>
<evidence type="ECO:0000256" key="5">
    <source>
        <dbReference type="SAM" id="MobiDB-lite"/>
    </source>
</evidence>
<dbReference type="RefSeq" id="WP_116711592.1">
    <property type="nucleotide sequence ID" value="NZ_LRTV01000001.1"/>
</dbReference>
<dbReference type="GO" id="GO:0030313">
    <property type="term" value="C:cell envelope"/>
    <property type="evidence" value="ECO:0007669"/>
    <property type="project" value="UniProtKB-SubCell"/>
</dbReference>
<dbReference type="PANTHER" id="PTHR42953:SF1">
    <property type="entry name" value="METAL-BINDING PROTEIN HI_0362-RELATED"/>
    <property type="match status" value="1"/>
</dbReference>
<evidence type="ECO:0000256" key="1">
    <source>
        <dbReference type="ARBA" id="ARBA00004196"/>
    </source>
</evidence>
<comment type="subcellular location">
    <subcellularLocation>
        <location evidence="1">Cell envelope</location>
    </subcellularLocation>
</comment>
<evidence type="ECO:0000256" key="4">
    <source>
        <dbReference type="ARBA" id="ARBA00022729"/>
    </source>
</evidence>
<dbReference type="OrthoDB" id="5296019at2"/>
<dbReference type="AlphaFoldDB" id="A0A3E1J1K6"/>
<feature type="region of interest" description="Disordered" evidence="5">
    <location>
        <begin position="312"/>
        <end position="350"/>
    </location>
</feature>
<name>A0A3E1J1K6_GARVA</name>
<keyword evidence="2" id="KW-0813">Transport</keyword>
<dbReference type="Gene3D" id="3.40.50.1980">
    <property type="entry name" value="Nitrogenase molybdenum iron protein domain"/>
    <property type="match status" value="1"/>
</dbReference>
<reference evidence="7 8" key="1">
    <citation type="submission" date="2016-02" db="EMBL/GenBank/DDBJ databases">
        <authorList>
            <person name="Alioto T."/>
            <person name="Alioto T."/>
        </authorList>
    </citation>
    <scope>NUCLEOTIDE SEQUENCE [LARGE SCALE GENOMIC DNA]</scope>
    <source>
        <strain evidence="7 8">NR010</strain>
    </source>
</reference>
<accession>A0A3E1J1K6</accession>
<feature type="signal peptide" evidence="6">
    <location>
        <begin position="1"/>
        <end position="29"/>
    </location>
</feature>
<dbReference type="SUPFAM" id="SSF53807">
    <property type="entry name" value="Helical backbone' metal receptor"/>
    <property type="match status" value="1"/>
</dbReference>
<dbReference type="Proteomes" id="UP000259221">
    <property type="component" value="Unassembled WGS sequence"/>
</dbReference>
<evidence type="ECO:0000313" key="8">
    <source>
        <dbReference type="Proteomes" id="UP000259221"/>
    </source>
</evidence>
<gene>
    <name evidence="7" type="ORF">AXE77_00250</name>
</gene>
<dbReference type="GO" id="GO:0030001">
    <property type="term" value="P:metal ion transport"/>
    <property type="evidence" value="ECO:0007669"/>
    <property type="project" value="InterPro"/>
</dbReference>
<dbReference type="Pfam" id="PF01297">
    <property type="entry name" value="ZnuA"/>
    <property type="match status" value="1"/>
</dbReference>
<dbReference type="InterPro" id="IPR006127">
    <property type="entry name" value="ZnuA-like"/>
</dbReference>
<dbReference type="PANTHER" id="PTHR42953">
    <property type="entry name" value="HIGH-AFFINITY ZINC UPTAKE SYSTEM PROTEIN ZNUA-RELATED"/>
    <property type="match status" value="1"/>
</dbReference>
<feature type="chain" id="PRO_5039384506" evidence="6">
    <location>
        <begin position="30"/>
        <end position="350"/>
    </location>
</feature>
<evidence type="ECO:0000256" key="2">
    <source>
        <dbReference type="ARBA" id="ARBA00022448"/>
    </source>
</evidence>
<organism evidence="7 8">
    <name type="scientific">Gardnerella vaginalis</name>
    <dbReference type="NCBI Taxonomy" id="2702"/>
    <lineage>
        <taxon>Bacteria</taxon>
        <taxon>Bacillati</taxon>
        <taxon>Actinomycetota</taxon>
        <taxon>Actinomycetes</taxon>
        <taxon>Bifidobacteriales</taxon>
        <taxon>Bifidobacteriaceae</taxon>
        <taxon>Gardnerella</taxon>
    </lineage>
</organism>
<evidence type="ECO:0000256" key="6">
    <source>
        <dbReference type="SAM" id="SignalP"/>
    </source>
</evidence>
<sequence length="350" mass="38687">MRTIIHAMKKISKTASVCFMAAAIVLGFAACGQPESKPQVKTPSAAPHITVISTVDTWGSLAREIGGNDIKVTSLMTGATADTSSFKPRSRDLQKIQNAQVMVTNGAGYDDWANKIRPKKAEVISAAATVGALNGDNPYLWFSHDAREAMASSMADTFSRIQPSKKRAFAQRLANWQKNEKKLTTFLQNFAKENGNVKYAETSPILFWLMSDLNLKSSTPKEYAEAVSNNTDPQRSSIEAFQKLIEERGIDILIGNSQQGNDTLNFLNGIAGRSYTATVRVSELMPKYANTLNQWIMKICDDIHNALEETKAMRKNEDQENTKKPITEKPRVVENTNPKDSHEGQQDPGK</sequence>
<protein>
    <submittedName>
        <fullName evidence="7">Zinc ABC transporter substrate-binding protein</fullName>
    </submittedName>
</protein>
<dbReference type="PROSITE" id="PS51257">
    <property type="entry name" value="PROKAR_LIPOPROTEIN"/>
    <property type="match status" value="1"/>
</dbReference>
<dbReference type="EMBL" id="LRTV01000001">
    <property type="protein sequence ID" value="RFD80002.1"/>
    <property type="molecule type" value="Genomic_DNA"/>
</dbReference>